<feature type="transmembrane region" description="Helical" evidence="17">
    <location>
        <begin position="240"/>
        <end position="261"/>
    </location>
</feature>
<evidence type="ECO:0000256" key="7">
    <source>
        <dbReference type="ARBA" id="ARBA00022660"/>
    </source>
</evidence>
<dbReference type="GO" id="GO:0031966">
    <property type="term" value="C:mitochondrial membrane"/>
    <property type="evidence" value="ECO:0007669"/>
    <property type="project" value="UniProtKB-SubCell"/>
</dbReference>
<feature type="transmembrane region" description="Helical" evidence="17">
    <location>
        <begin position="188"/>
        <end position="204"/>
    </location>
</feature>
<sequence>MTWLMMKFFPTSSMPLGFGIFFIYWLVSGYLGNISNILNVPSCLSYMMILLLCWLFISYTMFLLKEPKSYMKLILSYFFILCLFFSSDNIFMFYVSFELSILPIFLIILGWGNQPERLIAANYLLIYTLLFSFPLMVIILFTIDNYLIIPWEPMMVNNIVWLFTLLPFFVKIPIYLLHLWLPKAHVEAPVLGSMLLASILLKTGGYGLCYIVWLFTLLPFFVKIPIYLLHLWLPKAHVEAPVLGSMLLASILLKTGGYGMLKMCNMYVITFTKELISVFLFMVLMATMLCLLQSDLKKFVAYSSVTHMTMLLILLFSEYISFENGSIFLMISHGVISNSLFFMVGIYSFSSLSRLLFKQDNIMVISPKLWYACMIILFLNAGSPPSLSMISEMMLFINSHLIWSWNFIICSMMFLLLVYYPIWLMSNMNSMKMNLSNNIYVCITDLLLLCYLPFSASILWLNSTTMF</sequence>
<dbReference type="GO" id="GO:0042773">
    <property type="term" value="P:ATP synthesis coupled electron transport"/>
    <property type="evidence" value="ECO:0007669"/>
    <property type="project" value="InterPro"/>
</dbReference>
<comment type="catalytic activity">
    <reaction evidence="16 17">
        <text>a ubiquinone + NADH + 5 H(+)(in) = a ubiquinol + NAD(+) + 4 H(+)(out)</text>
        <dbReference type="Rhea" id="RHEA:29091"/>
        <dbReference type="Rhea" id="RHEA-COMP:9565"/>
        <dbReference type="Rhea" id="RHEA-COMP:9566"/>
        <dbReference type="ChEBI" id="CHEBI:15378"/>
        <dbReference type="ChEBI" id="CHEBI:16389"/>
        <dbReference type="ChEBI" id="CHEBI:17976"/>
        <dbReference type="ChEBI" id="CHEBI:57540"/>
        <dbReference type="ChEBI" id="CHEBI:57945"/>
        <dbReference type="EC" id="7.1.1.2"/>
    </reaction>
</comment>
<feature type="transmembrane region" description="Helical" evidence="17">
    <location>
        <begin position="92"/>
        <end position="112"/>
    </location>
</feature>
<feature type="transmembrane region" description="Helical" evidence="17">
    <location>
        <begin position="438"/>
        <end position="461"/>
    </location>
</feature>
<keyword evidence="9" id="KW-1278">Translocase</keyword>
<reference evidence="19" key="1">
    <citation type="journal article" date="2015" name="PLoS Negl. Trop. Dis.">
        <title>Mitochondrial Genome Analyses Suggest Multiple Trichuris Species in Humans, Baboons, and Pigs from Different Geographical Regions.</title>
        <authorList>
            <person name="Hawash M.B."/>
            <person name="Andersen L.O."/>
            <person name="Gasser R.B."/>
            <person name="Stensvold C.R."/>
            <person name="Nejsum P."/>
        </authorList>
    </citation>
    <scope>NUCLEOTIDE SEQUENCE</scope>
</reference>
<name>A0A0M3ULZ5_9BILA</name>
<evidence type="ECO:0000313" key="19">
    <source>
        <dbReference type="EMBL" id="ALF03899.1"/>
    </source>
</evidence>
<evidence type="ECO:0000256" key="17">
    <source>
        <dbReference type="RuleBase" id="RU003297"/>
    </source>
</evidence>
<comment type="subcellular location">
    <subcellularLocation>
        <location evidence="2 17">Mitochondrion membrane</location>
        <topology evidence="2 17">Multi-pass membrane protein</topology>
    </subcellularLocation>
</comment>
<keyword evidence="11 17" id="KW-1133">Transmembrane helix</keyword>
<dbReference type="Pfam" id="PF00361">
    <property type="entry name" value="Proton_antipo_M"/>
    <property type="match status" value="1"/>
</dbReference>
<dbReference type="GO" id="GO:0003954">
    <property type="term" value="F:NADH dehydrogenase activity"/>
    <property type="evidence" value="ECO:0007669"/>
    <property type="project" value="TreeGrafter"/>
</dbReference>
<dbReference type="PANTHER" id="PTHR43507">
    <property type="entry name" value="NADH-UBIQUINONE OXIDOREDUCTASE CHAIN 4"/>
    <property type="match status" value="1"/>
</dbReference>
<keyword evidence="10 17" id="KW-0249">Electron transport</keyword>
<comment type="function">
    <text evidence="1">Core subunit of the mitochondrial membrane respiratory chain NADH dehydrogenase (Complex I) that is believed to belong to the minimal assembly required for catalysis. Complex I functions in the transfer of electrons from NADH to the respiratory chain. The immediate electron acceptor for the enzyme is believed to be ubiquinone.</text>
</comment>
<evidence type="ECO:0000256" key="13">
    <source>
        <dbReference type="ARBA" id="ARBA00023075"/>
    </source>
</evidence>
<dbReference type="GO" id="GO:0015990">
    <property type="term" value="P:electron transport coupled proton transport"/>
    <property type="evidence" value="ECO:0007669"/>
    <property type="project" value="TreeGrafter"/>
</dbReference>
<comment type="function">
    <text evidence="17">Core subunit of the mitochondrial membrane respiratory chain NADH dehydrogenase (Complex I) which catalyzes electron transfer from NADH through the respiratory chain, using ubiquinone as an electron acceptor. Essential for the catalytic activity and assembly of complex I.</text>
</comment>
<feature type="transmembrane region" description="Helical" evidence="17">
    <location>
        <begin position="159"/>
        <end position="181"/>
    </location>
</feature>
<evidence type="ECO:0000256" key="15">
    <source>
        <dbReference type="ARBA" id="ARBA00023136"/>
    </source>
</evidence>
<dbReference type="GO" id="GO:0008137">
    <property type="term" value="F:NADH dehydrogenase (ubiquinone) activity"/>
    <property type="evidence" value="ECO:0007669"/>
    <property type="project" value="UniProtKB-UniRule"/>
</dbReference>
<evidence type="ECO:0000256" key="1">
    <source>
        <dbReference type="ARBA" id="ARBA00003257"/>
    </source>
</evidence>
<evidence type="ECO:0000256" key="11">
    <source>
        <dbReference type="ARBA" id="ARBA00022989"/>
    </source>
</evidence>
<dbReference type="EMBL" id="KT449822">
    <property type="protein sequence ID" value="ALF03899.1"/>
    <property type="molecule type" value="Genomic_DNA"/>
</dbReference>
<keyword evidence="6 17" id="KW-0813">Transport</keyword>
<evidence type="ECO:0000256" key="4">
    <source>
        <dbReference type="ARBA" id="ARBA00012944"/>
    </source>
</evidence>
<comment type="similarity">
    <text evidence="3 17">Belongs to the complex I subunit 4 family.</text>
</comment>
<feature type="transmembrane region" description="Helical" evidence="17">
    <location>
        <begin position="299"/>
        <end position="321"/>
    </location>
</feature>
<keyword evidence="7 17" id="KW-0679">Respiratory chain</keyword>
<feature type="transmembrane region" description="Helical" evidence="17">
    <location>
        <begin position="369"/>
        <end position="390"/>
    </location>
</feature>
<dbReference type="PRINTS" id="PR01437">
    <property type="entry name" value="NUOXDRDTASE4"/>
</dbReference>
<feature type="transmembrane region" description="Helical" evidence="17">
    <location>
        <begin position="210"/>
        <end position="233"/>
    </location>
</feature>
<evidence type="ECO:0000256" key="3">
    <source>
        <dbReference type="ARBA" id="ARBA00009025"/>
    </source>
</evidence>
<accession>A0A0M3ULZ5</accession>
<feature type="transmembrane region" description="Helical" evidence="17">
    <location>
        <begin position="267"/>
        <end position="292"/>
    </location>
</feature>
<dbReference type="PANTHER" id="PTHR43507:SF20">
    <property type="entry name" value="NADH-UBIQUINONE OXIDOREDUCTASE CHAIN 4"/>
    <property type="match status" value="1"/>
</dbReference>
<feature type="transmembrane region" description="Helical" evidence="17">
    <location>
        <begin position="402"/>
        <end position="426"/>
    </location>
</feature>
<evidence type="ECO:0000256" key="16">
    <source>
        <dbReference type="ARBA" id="ARBA00049551"/>
    </source>
</evidence>
<dbReference type="AlphaFoldDB" id="A0A0M3ULZ5"/>
<organism evidence="19">
    <name type="scientific">Trichuris suis</name>
    <name type="common">pig whipworm</name>
    <dbReference type="NCBI Taxonomy" id="68888"/>
    <lineage>
        <taxon>Eukaryota</taxon>
        <taxon>Metazoa</taxon>
        <taxon>Ecdysozoa</taxon>
        <taxon>Nematoda</taxon>
        <taxon>Enoplea</taxon>
        <taxon>Dorylaimia</taxon>
        <taxon>Trichinellida</taxon>
        <taxon>Trichuridae</taxon>
        <taxon>Trichuris</taxon>
    </lineage>
</organism>
<evidence type="ECO:0000256" key="6">
    <source>
        <dbReference type="ARBA" id="ARBA00022448"/>
    </source>
</evidence>
<feature type="transmembrane region" description="Helical" evidence="17">
    <location>
        <begin position="12"/>
        <end position="31"/>
    </location>
</feature>
<evidence type="ECO:0000259" key="18">
    <source>
        <dbReference type="Pfam" id="PF00361"/>
    </source>
</evidence>
<keyword evidence="13 17" id="KW-0830">Ubiquinone</keyword>
<feature type="transmembrane region" description="Helical" evidence="17">
    <location>
        <begin position="124"/>
        <end position="147"/>
    </location>
</feature>
<feature type="transmembrane region" description="Helical" evidence="17">
    <location>
        <begin position="327"/>
        <end position="349"/>
    </location>
</feature>
<evidence type="ECO:0000256" key="5">
    <source>
        <dbReference type="ARBA" id="ARBA00021006"/>
    </source>
</evidence>
<dbReference type="GO" id="GO:0048039">
    <property type="term" value="F:ubiquinone binding"/>
    <property type="evidence" value="ECO:0007669"/>
    <property type="project" value="TreeGrafter"/>
</dbReference>
<evidence type="ECO:0000256" key="14">
    <source>
        <dbReference type="ARBA" id="ARBA00023128"/>
    </source>
</evidence>
<feature type="transmembrane region" description="Helical" evidence="17">
    <location>
        <begin position="37"/>
        <end position="57"/>
    </location>
</feature>
<evidence type="ECO:0000256" key="10">
    <source>
        <dbReference type="ARBA" id="ARBA00022982"/>
    </source>
</evidence>
<keyword evidence="15 17" id="KW-0472">Membrane</keyword>
<evidence type="ECO:0000256" key="12">
    <source>
        <dbReference type="ARBA" id="ARBA00023027"/>
    </source>
</evidence>
<gene>
    <name evidence="19" type="primary">ND4</name>
</gene>
<evidence type="ECO:0000256" key="9">
    <source>
        <dbReference type="ARBA" id="ARBA00022967"/>
    </source>
</evidence>
<keyword evidence="12 17" id="KW-0520">NAD</keyword>
<keyword evidence="14 17" id="KW-0496">Mitochondrion</keyword>
<feature type="domain" description="NADH:quinone oxidoreductase/Mrp antiporter transmembrane" evidence="18">
    <location>
        <begin position="213"/>
        <end position="411"/>
    </location>
</feature>
<dbReference type="EC" id="7.1.1.2" evidence="4 17"/>
<proteinExistence type="inferred from homology"/>
<evidence type="ECO:0000256" key="8">
    <source>
        <dbReference type="ARBA" id="ARBA00022692"/>
    </source>
</evidence>
<protein>
    <recommendedName>
        <fullName evidence="5 17">NADH-ubiquinone oxidoreductase chain 4</fullName>
        <ecNumber evidence="4 17">7.1.1.2</ecNumber>
    </recommendedName>
</protein>
<dbReference type="InterPro" id="IPR003918">
    <property type="entry name" value="NADH_UbQ_OxRdtase"/>
</dbReference>
<geneLocation type="mitochondrion" evidence="19"/>
<keyword evidence="8 17" id="KW-0812">Transmembrane</keyword>
<reference evidence="19" key="2">
    <citation type="submission" date="2015-08" db="EMBL/GenBank/DDBJ databases">
        <authorList>
            <person name="Babu N.S."/>
            <person name="Beckwith C.J."/>
            <person name="Beseler K.G."/>
            <person name="Brison A."/>
            <person name="Carone J.V."/>
            <person name="Caskin T.P."/>
            <person name="Diamond M."/>
            <person name="Durham M.E."/>
            <person name="Foxe J.M."/>
            <person name="Go M."/>
            <person name="Henderson B.A."/>
            <person name="Jones I.B."/>
            <person name="McGettigan J.A."/>
            <person name="Micheletti S.J."/>
            <person name="Nasrallah M.E."/>
            <person name="Ortiz D."/>
            <person name="Piller C.R."/>
            <person name="Privatt S.R."/>
            <person name="Schneider S.L."/>
            <person name="Sharp S."/>
            <person name="Smith T.C."/>
            <person name="Stanton J.D."/>
            <person name="Ullery H.E."/>
            <person name="Wilson R.J."/>
            <person name="Serrano M.G."/>
            <person name="Buck G."/>
            <person name="Lee V."/>
            <person name="Wang Y."/>
            <person name="Carvalho R."/>
            <person name="Voegtly L."/>
            <person name="Shi R."/>
            <person name="Duckworth R."/>
            <person name="Johnson A."/>
            <person name="Loviza R."/>
            <person name="Walstead R."/>
            <person name="Shah Z."/>
            <person name="Kiflezghi M."/>
            <person name="Wade K."/>
            <person name="Ball S.L."/>
            <person name="Bradley K.W."/>
            <person name="Asai D.J."/>
            <person name="Bowman C.A."/>
            <person name="Russell D.A."/>
            <person name="Pope W.H."/>
            <person name="Jacobs-Sera D."/>
            <person name="Hendrix R.W."/>
            <person name="Hatfull G.F."/>
        </authorList>
    </citation>
    <scope>NUCLEOTIDE SEQUENCE</scope>
</reference>
<dbReference type="InterPro" id="IPR001750">
    <property type="entry name" value="ND/Mrp_TM"/>
</dbReference>
<evidence type="ECO:0000256" key="2">
    <source>
        <dbReference type="ARBA" id="ARBA00004225"/>
    </source>
</evidence>